<gene>
    <name evidence="6" type="ORF">SAMN04487959_10861</name>
</gene>
<dbReference type="PANTHER" id="PTHR37419:SF1">
    <property type="entry name" value="SERINE_THREONINE-PROTEIN KINASE TOXIN HIPA"/>
    <property type="match status" value="1"/>
</dbReference>
<dbReference type="EMBL" id="FOPY01000008">
    <property type="protein sequence ID" value="SFH70688.1"/>
    <property type="molecule type" value="Genomic_DNA"/>
</dbReference>
<reference evidence="6 7" key="1">
    <citation type="submission" date="2016-10" db="EMBL/GenBank/DDBJ databases">
        <authorList>
            <person name="de Groot N.N."/>
        </authorList>
    </citation>
    <scope>NUCLEOTIDE SEQUENCE [LARGE SCALE GENOMIC DNA]</scope>
    <source>
        <strain evidence="6 7">CGMCC 1.6848</strain>
    </source>
</reference>
<organism evidence="6 7">
    <name type="scientific">Modicisalibacter xianhensis</name>
    <dbReference type="NCBI Taxonomy" id="442341"/>
    <lineage>
        <taxon>Bacteria</taxon>
        <taxon>Pseudomonadati</taxon>
        <taxon>Pseudomonadota</taxon>
        <taxon>Gammaproteobacteria</taxon>
        <taxon>Oceanospirillales</taxon>
        <taxon>Halomonadaceae</taxon>
        <taxon>Modicisalibacter</taxon>
    </lineage>
</organism>
<dbReference type="GO" id="GO:0005829">
    <property type="term" value="C:cytosol"/>
    <property type="evidence" value="ECO:0007669"/>
    <property type="project" value="TreeGrafter"/>
</dbReference>
<keyword evidence="3 6" id="KW-0418">Kinase</keyword>
<dbReference type="InterPro" id="IPR052028">
    <property type="entry name" value="HipA_Ser/Thr_kinase"/>
</dbReference>
<dbReference type="RefSeq" id="WP_092846664.1">
    <property type="nucleotide sequence ID" value="NZ_FOPY01000008.1"/>
</dbReference>
<feature type="domain" description="HipA-like C-terminal" evidence="4">
    <location>
        <begin position="148"/>
        <end position="387"/>
    </location>
</feature>
<feature type="domain" description="HipA N-terminal subdomain 1" evidence="5">
    <location>
        <begin position="9"/>
        <end position="115"/>
    </location>
</feature>
<evidence type="ECO:0000313" key="6">
    <source>
        <dbReference type="EMBL" id="SFH70688.1"/>
    </source>
</evidence>
<accession>A0A1I3C828</accession>
<evidence type="ECO:0000256" key="3">
    <source>
        <dbReference type="ARBA" id="ARBA00022777"/>
    </source>
</evidence>
<name>A0A1I3C828_9GAMM</name>
<dbReference type="Gene3D" id="1.10.1070.20">
    <property type="match status" value="1"/>
</dbReference>
<dbReference type="AlphaFoldDB" id="A0A1I3C828"/>
<dbReference type="InterPro" id="IPR012893">
    <property type="entry name" value="HipA-like_C"/>
</dbReference>
<comment type="similarity">
    <text evidence="1">Belongs to the HipA Ser/Thr kinase family.</text>
</comment>
<protein>
    <submittedName>
        <fullName evidence="6">Serine/threonine-protein kinase HipA</fullName>
    </submittedName>
</protein>
<evidence type="ECO:0000313" key="7">
    <source>
        <dbReference type="Proteomes" id="UP000199040"/>
    </source>
</evidence>
<evidence type="ECO:0000256" key="1">
    <source>
        <dbReference type="ARBA" id="ARBA00010164"/>
    </source>
</evidence>
<evidence type="ECO:0000256" key="2">
    <source>
        <dbReference type="ARBA" id="ARBA00022679"/>
    </source>
</evidence>
<evidence type="ECO:0000259" key="4">
    <source>
        <dbReference type="Pfam" id="PF07804"/>
    </source>
</evidence>
<keyword evidence="7" id="KW-1185">Reference proteome</keyword>
<proteinExistence type="inferred from homology"/>
<sequence>MKGDALQALDIRLHDQHVGYLAGYQSGRTVMLFSESYRSDPARYTFTLTTRPGFPKASQIMAKPWIRRQRLHPYFSNLLPEGALRDWLAQSLKVHPDNEFPLLAQLGQDLPGAITAIPLDIEDIPKQLLEHRTSIVPIKRTLQPTRGFSLAGIQMKFSMREKEGRFHFGHSDELGDWIIKTPSTRHRGVPVNEYTAMRLAMVVGIETPETRLVTLDDLEGLPEINLPAEPWVYAIKRFDRGMHERHHTEDMAQVFFRYPHEKYQGPNYEQIGRLLRDYTEDGLASVQQFARRLLVNILLANGDAHLKNWSLLYPDRRIPVLAPAYDIVMTQAYIPEENEFALNLNGQKRWYQIRHEDFQAWAKAVGVPWPAIRIALDDTMQRAREQWKSLLRESPMLPEHKQRLKEHWRNLQPEWRIE</sequence>
<dbReference type="STRING" id="442341.SAMN04487959_10861"/>
<dbReference type="NCBIfam" id="TIGR03071">
    <property type="entry name" value="couple_hipA"/>
    <property type="match status" value="1"/>
</dbReference>
<keyword evidence="2" id="KW-0808">Transferase</keyword>
<dbReference type="GO" id="GO:0004674">
    <property type="term" value="F:protein serine/threonine kinase activity"/>
    <property type="evidence" value="ECO:0007669"/>
    <property type="project" value="TreeGrafter"/>
</dbReference>
<dbReference type="Proteomes" id="UP000199040">
    <property type="component" value="Unassembled WGS sequence"/>
</dbReference>
<evidence type="ECO:0000259" key="5">
    <source>
        <dbReference type="Pfam" id="PF13657"/>
    </source>
</evidence>
<dbReference type="Pfam" id="PF07804">
    <property type="entry name" value="HipA_C"/>
    <property type="match status" value="1"/>
</dbReference>
<dbReference type="Pfam" id="PF13657">
    <property type="entry name" value="Couple_hipA"/>
    <property type="match status" value="1"/>
</dbReference>
<dbReference type="PANTHER" id="PTHR37419">
    <property type="entry name" value="SERINE/THREONINE-PROTEIN KINASE TOXIN HIPA"/>
    <property type="match status" value="1"/>
</dbReference>
<dbReference type="InterPro" id="IPR017508">
    <property type="entry name" value="HipA_N1"/>
</dbReference>